<protein>
    <submittedName>
        <fullName evidence="1">Uncharacterized protein</fullName>
    </submittedName>
</protein>
<accession>A0AAV4C8E1</accession>
<evidence type="ECO:0000313" key="2">
    <source>
        <dbReference type="Proteomes" id="UP000735302"/>
    </source>
</evidence>
<organism evidence="1 2">
    <name type="scientific">Plakobranchus ocellatus</name>
    <dbReference type="NCBI Taxonomy" id="259542"/>
    <lineage>
        <taxon>Eukaryota</taxon>
        <taxon>Metazoa</taxon>
        <taxon>Spiralia</taxon>
        <taxon>Lophotrochozoa</taxon>
        <taxon>Mollusca</taxon>
        <taxon>Gastropoda</taxon>
        <taxon>Heterobranchia</taxon>
        <taxon>Euthyneura</taxon>
        <taxon>Panpulmonata</taxon>
        <taxon>Sacoglossa</taxon>
        <taxon>Placobranchoidea</taxon>
        <taxon>Plakobranchidae</taxon>
        <taxon>Plakobranchus</taxon>
    </lineage>
</organism>
<gene>
    <name evidence="1" type="ORF">PoB_005463800</name>
</gene>
<name>A0AAV4C8E1_9GAST</name>
<dbReference type="EMBL" id="BLXT01006003">
    <property type="protein sequence ID" value="GFO28133.1"/>
    <property type="molecule type" value="Genomic_DNA"/>
</dbReference>
<proteinExistence type="predicted"/>
<keyword evidence="2" id="KW-1185">Reference proteome</keyword>
<comment type="caution">
    <text evidence="1">The sequence shown here is derived from an EMBL/GenBank/DDBJ whole genome shotgun (WGS) entry which is preliminary data.</text>
</comment>
<sequence length="138" mass="15279">MKYFECWNSKKLAVAKMRPTTPVEHIPLKTGKTESRGTITVVLSTPEHLSIPKKEKVQTCHQSRNHTHSHQSGHIEFISQTIVPFGLENEIQSEIGCTIVEFKPAIKTIGSQAAKVLRDRAILRGFASPIFLSNACGG</sequence>
<dbReference type="AlphaFoldDB" id="A0AAV4C8E1"/>
<evidence type="ECO:0000313" key="1">
    <source>
        <dbReference type="EMBL" id="GFO28133.1"/>
    </source>
</evidence>
<dbReference type="Proteomes" id="UP000735302">
    <property type="component" value="Unassembled WGS sequence"/>
</dbReference>
<reference evidence="1 2" key="1">
    <citation type="journal article" date="2021" name="Elife">
        <title>Chloroplast acquisition without the gene transfer in kleptoplastic sea slugs, Plakobranchus ocellatus.</title>
        <authorList>
            <person name="Maeda T."/>
            <person name="Takahashi S."/>
            <person name="Yoshida T."/>
            <person name="Shimamura S."/>
            <person name="Takaki Y."/>
            <person name="Nagai Y."/>
            <person name="Toyoda A."/>
            <person name="Suzuki Y."/>
            <person name="Arimoto A."/>
            <person name="Ishii H."/>
            <person name="Satoh N."/>
            <person name="Nishiyama T."/>
            <person name="Hasebe M."/>
            <person name="Maruyama T."/>
            <person name="Minagawa J."/>
            <person name="Obokata J."/>
            <person name="Shigenobu S."/>
        </authorList>
    </citation>
    <scope>NUCLEOTIDE SEQUENCE [LARGE SCALE GENOMIC DNA]</scope>
</reference>